<sequence length="73" mass="8197">MRKSRVQRMVLATCLGSFLLVIFYFQSSLNPAFAELVPHWLCPHELCPPNISHQSQPYCSFPGDRNSGSASVE</sequence>
<comment type="caution">
    <text evidence="1">The sequence shown here is derived from an EMBL/GenBank/DDBJ whole genome shotgun (WGS) entry which is preliminary data.</text>
</comment>
<organism evidence="1 2">
    <name type="scientific">Mauremys mutica</name>
    <name type="common">yellowpond turtle</name>
    <dbReference type="NCBI Taxonomy" id="74926"/>
    <lineage>
        <taxon>Eukaryota</taxon>
        <taxon>Metazoa</taxon>
        <taxon>Chordata</taxon>
        <taxon>Craniata</taxon>
        <taxon>Vertebrata</taxon>
        <taxon>Euteleostomi</taxon>
        <taxon>Archelosauria</taxon>
        <taxon>Testudinata</taxon>
        <taxon>Testudines</taxon>
        <taxon>Cryptodira</taxon>
        <taxon>Durocryptodira</taxon>
        <taxon>Testudinoidea</taxon>
        <taxon>Geoemydidae</taxon>
        <taxon>Geoemydinae</taxon>
        <taxon>Mauremys</taxon>
    </lineage>
</organism>
<evidence type="ECO:0000313" key="2">
    <source>
        <dbReference type="Proteomes" id="UP000827986"/>
    </source>
</evidence>
<dbReference type="EMBL" id="JAHDVG010000486">
    <property type="protein sequence ID" value="KAH1168312.1"/>
    <property type="molecule type" value="Genomic_DNA"/>
</dbReference>
<reference evidence="1" key="1">
    <citation type="submission" date="2021-09" db="EMBL/GenBank/DDBJ databases">
        <title>The genome of Mauremys mutica provides insights into the evolution of semi-aquatic lifestyle.</title>
        <authorList>
            <person name="Gong S."/>
            <person name="Gao Y."/>
        </authorList>
    </citation>
    <scope>NUCLEOTIDE SEQUENCE</scope>
    <source>
        <strain evidence="1">MM-2020</strain>
        <tissue evidence="1">Muscle</tissue>
    </source>
</reference>
<dbReference type="Proteomes" id="UP000827986">
    <property type="component" value="Unassembled WGS sequence"/>
</dbReference>
<proteinExistence type="predicted"/>
<protein>
    <submittedName>
        <fullName evidence="1">Uncharacterized protein</fullName>
    </submittedName>
</protein>
<dbReference type="AlphaFoldDB" id="A0A9D4AMX4"/>
<keyword evidence="2" id="KW-1185">Reference proteome</keyword>
<name>A0A9D4AMX4_9SAUR</name>
<gene>
    <name evidence="1" type="ORF">KIL84_003795</name>
</gene>
<evidence type="ECO:0000313" key="1">
    <source>
        <dbReference type="EMBL" id="KAH1168312.1"/>
    </source>
</evidence>
<accession>A0A9D4AMX4</accession>